<dbReference type="eggNOG" id="ENOG50334JT">
    <property type="taxonomic scope" value="Bacteria"/>
</dbReference>
<protein>
    <recommendedName>
        <fullName evidence="3">POTRA domain-containing protein</fullName>
    </recommendedName>
</protein>
<dbReference type="EMBL" id="CM001022">
    <property type="protein sequence ID" value="EFQ23904.1"/>
    <property type="molecule type" value="Genomic_DNA"/>
</dbReference>
<evidence type="ECO:0008006" key="3">
    <source>
        <dbReference type="Google" id="ProtNLM"/>
    </source>
</evidence>
<organism evidence="1 2">
    <name type="scientific">Aminomonas paucivorans DSM 12260</name>
    <dbReference type="NCBI Taxonomy" id="584708"/>
    <lineage>
        <taxon>Bacteria</taxon>
        <taxon>Thermotogati</taxon>
        <taxon>Synergistota</taxon>
        <taxon>Synergistia</taxon>
        <taxon>Synergistales</taxon>
        <taxon>Synergistaceae</taxon>
        <taxon>Aminomonas</taxon>
    </lineage>
</organism>
<evidence type="ECO:0000313" key="2">
    <source>
        <dbReference type="Proteomes" id="UP000005096"/>
    </source>
</evidence>
<dbReference type="PaxDb" id="584708-Apau_1485"/>
<keyword evidence="2" id="KW-1185">Reference proteome</keyword>
<gene>
    <name evidence="1" type="ORF">Apau_1485</name>
</gene>
<dbReference type="HOGENOM" id="CLU_1022820_0_0_0"/>
<dbReference type="AlphaFoldDB" id="E3D0Z8"/>
<dbReference type="Proteomes" id="UP000005096">
    <property type="component" value="Chromosome"/>
</dbReference>
<dbReference type="STRING" id="584708.Apau_1485"/>
<evidence type="ECO:0000313" key="1">
    <source>
        <dbReference type="EMBL" id="EFQ23904.1"/>
    </source>
</evidence>
<sequence length="280" mass="31621">MDRPHRVFPDPKQRERARRWKRRLLLLGLLCGLFYALEGKTHAFRLLALRTVPSGVLPEALAWEIVPGSAQRFWPLLLLHRGDIERSLGERYPVTARMRLSGWGEFSVQVTPLQPQLRLHWQDQVWLVDADGRIWKANLHQNTQVRGLRIPQGPLVYWGAGMPPPLSGAELRGDVSSSSVSVAQIQGWLQALEGLSWLGVLDALSVRREDGTTRLLASFRRGDLRVRLLLPTEDHAWPQLLAALETLWSQSPPGGGHLLVDATYKDRIIVRSEDVTGKTN</sequence>
<proteinExistence type="predicted"/>
<accession>E3D0Z8</accession>
<reference evidence="1 2" key="1">
    <citation type="journal article" date="2010" name="Stand. Genomic Sci.">
        <title>Non-contiguous finished genome sequence of Aminomonas paucivorans type strain (GLU-3).</title>
        <authorList>
            <person name="Pitluck S."/>
            <person name="Yasawong M."/>
            <person name="Held B."/>
            <person name="Lapidus A."/>
            <person name="Nolan M."/>
            <person name="Copeland A."/>
            <person name="Lucas S."/>
            <person name="Del Rio T.G."/>
            <person name="Tice H."/>
            <person name="Cheng J.F."/>
            <person name="Chertkov O."/>
            <person name="Goodwin L."/>
            <person name="Tapia R."/>
            <person name="Han C."/>
            <person name="Liolios K."/>
            <person name="Ivanova N."/>
            <person name="Mavromatis K."/>
            <person name="Ovchinnikova G."/>
            <person name="Pati A."/>
            <person name="Chen A."/>
            <person name="Palaniappan K."/>
            <person name="Land M."/>
            <person name="Hauser L."/>
            <person name="Chang Y.J."/>
            <person name="Jeffries C.D."/>
            <person name="Pukall R."/>
            <person name="Spring S."/>
            <person name="Rohde M."/>
            <person name="Sikorski J."/>
            <person name="Goker M."/>
            <person name="Woyke T."/>
            <person name="Bristow J."/>
            <person name="Eisen J.A."/>
            <person name="Markowitz V."/>
            <person name="Hugenholtz P."/>
            <person name="Kyrpides N.C."/>
            <person name="Klenk H.P."/>
        </authorList>
    </citation>
    <scope>NUCLEOTIDE SEQUENCE [LARGE SCALE GENOMIC DNA]</scope>
    <source>
        <strain evidence="1 2">DSM 12260</strain>
    </source>
</reference>
<name>E3D0Z8_9BACT</name>